<feature type="compositionally biased region" description="Polar residues" evidence="4">
    <location>
        <begin position="339"/>
        <end position="350"/>
    </location>
</feature>
<feature type="region of interest" description="Disordered" evidence="4">
    <location>
        <begin position="334"/>
        <end position="363"/>
    </location>
</feature>
<dbReference type="PANTHER" id="PTHR45931:SF16">
    <property type="entry name" value="RING_U-BOX SUPERFAMILY PROTEIN"/>
    <property type="match status" value="1"/>
</dbReference>
<dbReference type="AlphaFoldDB" id="A0A8D7F0A9"/>
<dbReference type="Gene3D" id="3.30.40.10">
    <property type="entry name" value="Zinc/RING finger domain, C3HC4 (zinc finger)"/>
    <property type="match status" value="1"/>
</dbReference>
<keyword evidence="2" id="KW-0863">Zinc-finger</keyword>
<dbReference type="InterPro" id="IPR051834">
    <property type="entry name" value="RING_finger_E3_ligase"/>
</dbReference>
<accession>A0A8D7F0A9</accession>
<feature type="region of interest" description="Disordered" evidence="4">
    <location>
        <begin position="477"/>
        <end position="510"/>
    </location>
</feature>
<feature type="compositionally biased region" description="Basic and acidic residues" evidence="4">
    <location>
        <begin position="352"/>
        <end position="361"/>
    </location>
</feature>
<evidence type="ECO:0000256" key="1">
    <source>
        <dbReference type="ARBA" id="ARBA00022723"/>
    </source>
</evidence>
<keyword evidence="1" id="KW-0479">Metal-binding</keyword>
<dbReference type="InterPro" id="IPR013083">
    <property type="entry name" value="Znf_RING/FYVE/PHD"/>
</dbReference>
<protein>
    <submittedName>
        <fullName evidence="5">(wild Malaysian banana) hypothetical protein</fullName>
    </submittedName>
</protein>
<evidence type="ECO:0000313" key="5">
    <source>
        <dbReference type="EMBL" id="CAG1835827.1"/>
    </source>
</evidence>
<evidence type="ECO:0000256" key="3">
    <source>
        <dbReference type="ARBA" id="ARBA00022833"/>
    </source>
</evidence>
<feature type="compositionally biased region" description="Basic residues" evidence="4">
    <location>
        <begin position="487"/>
        <end position="498"/>
    </location>
</feature>
<feature type="compositionally biased region" description="Low complexity" evidence="4">
    <location>
        <begin position="499"/>
        <end position="510"/>
    </location>
</feature>
<dbReference type="PANTHER" id="PTHR45931">
    <property type="entry name" value="SI:CH211-59O9.10"/>
    <property type="match status" value="1"/>
</dbReference>
<evidence type="ECO:0000256" key="2">
    <source>
        <dbReference type="ARBA" id="ARBA00022771"/>
    </source>
</evidence>
<reference evidence="5" key="1">
    <citation type="submission" date="2021-03" db="EMBL/GenBank/DDBJ databases">
        <authorList>
            <consortium name="Genoscope - CEA"/>
            <person name="William W."/>
        </authorList>
    </citation>
    <scope>NUCLEOTIDE SEQUENCE</scope>
    <source>
        <strain evidence="5">Doubled-haploid Pahang</strain>
    </source>
</reference>
<dbReference type="EMBL" id="HG996474">
    <property type="protein sequence ID" value="CAG1835827.1"/>
    <property type="molecule type" value="Genomic_DNA"/>
</dbReference>
<keyword evidence="3" id="KW-0862">Zinc</keyword>
<proteinExistence type="predicted"/>
<name>A0A8D7F0A9_MUSAM</name>
<dbReference type="GO" id="GO:0008270">
    <property type="term" value="F:zinc ion binding"/>
    <property type="evidence" value="ECO:0007669"/>
    <property type="project" value="UniProtKB-KW"/>
</dbReference>
<dbReference type="SUPFAM" id="SSF57850">
    <property type="entry name" value="RING/U-box"/>
    <property type="match status" value="1"/>
</dbReference>
<evidence type="ECO:0000256" key="4">
    <source>
        <dbReference type="SAM" id="MobiDB-lite"/>
    </source>
</evidence>
<gene>
    <name evidence="5" type="ORF">GSMUA_237960.1</name>
</gene>
<sequence>MKMEPDLVMEVPDTPDRLAQLANKSSGSSFQNENINVEVDPLSPSQGIKHLLQRRNSKHLNLKDTGERYDSTRSTTLADKILSTPGKSMSETVNMKPLLGTSFEVGKSAVSMDNKERVKRTDLNHDTLTLLNGAICEDAKRKRGKGLLSENSGVLRSYGSSALLGMGSSLPSMSVGHGRSQIGMVISDKDNLSLQNACADMKFRDKGKGVDSCSGVHSESHQDLASVIQTVVPQRPRGLRRLVRNGCISPYNIARVSNESEVNCQNGKTSGGQKCSSFARISDQDKLQGIDILDDLQPKVSQRKLVRNVCISHNSSGSSKQPIEDELMEIEFGRVPKPNRTSNQIHNVNPDSRGRSDDVKKGKGKAKTDIYTMTNGQHGKANFPLSRLDSRKDVAIYGDSNTDVLGFEDQGRKTEGWREKESTVSSFKTANICESEASGHQSDQSNVVAIGTGNHFKILLDNSESFALLETNLITERPSSESDLESRRKKHTDRKRKYGSSSNFNGESSSSVLDWRFSKSRSTKTHNPHERGIILGSVIEVDELHSPEARSSNLQEQSHSIFDSCNAMTRRVESDELFAQQLQEQLYNESPGIRNREEIDASIAWSLQQEENARPMSLPSWQTQRNRRDRLITRLHSQQLPGNYLPQSVNTAQYGLSMRSAPWMRYVDFPEMDVNMRSDLLDELDAGMNSISYTTNILHIQRDFDENDYETLLALDENNHQHSGASENQINNLPQSTVQADTIEECAVCLEKPSIGDIIRHLPCLHKFHKDICYKLPPWFLIVCYMDPIELC</sequence>
<organism evidence="5">
    <name type="scientific">Musa acuminata subsp. malaccensis</name>
    <name type="common">Wild banana</name>
    <name type="synonym">Musa malaccensis</name>
    <dbReference type="NCBI Taxonomy" id="214687"/>
    <lineage>
        <taxon>Eukaryota</taxon>
        <taxon>Viridiplantae</taxon>
        <taxon>Streptophyta</taxon>
        <taxon>Embryophyta</taxon>
        <taxon>Tracheophyta</taxon>
        <taxon>Spermatophyta</taxon>
        <taxon>Magnoliopsida</taxon>
        <taxon>Liliopsida</taxon>
        <taxon>Zingiberales</taxon>
        <taxon>Musaceae</taxon>
        <taxon>Musa</taxon>
    </lineage>
</organism>